<dbReference type="CDD" id="cd00464">
    <property type="entry name" value="SK"/>
    <property type="match status" value="1"/>
</dbReference>
<dbReference type="NCBIfam" id="NF003456">
    <property type="entry name" value="PRK05057.1"/>
    <property type="match status" value="1"/>
</dbReference>
<comment type="function">
    <text evidence="11">Catalyzes the specific phosphorylation of the 3-hydroxyl group of shikimic acid using ATP as a cosubstrate.</text>
</comment>
<keyword evidence="3 11" id="KW-0028">Amino-acid biosynthesis</keyword>
<dbReference type="Proteomes" id="UP000294404">
    <property type="component" value="Chromosome"/>
</dbReference>
<dbReference type="PRINTS" id="PR01100">
    <property type="entry name" value="SHIKIMTKNASE"/>
</dbReference>
<protein>
    <recommendedName>
        <fullName evidence="11">Shikimate kinase 1</fullName>
        <shortName evidence="11">SK 1</shortName>
        <ecNumber evidence="11">2.7.1.71</ecNumber>
    </recommendedName>
</protein>
<evidence type="ECO:0000256" key="2">
    <source>
        <dbReference type="ARBA" id="ARBA00006997"/>
    </source>
</evidence>
<dbReference type="AlphaFoldDB" id="A0A451CYX2"/>
<feature type="binding site" evidence="11">
    <location>
        <position position="62"/>
    </location>
    <ligand>
        <name>substrate</name>
    </ligand>
</feature>
<reference evidence="12 13" key="1">
    <citation type="submission" date="2019-02" db="EMBL/GenBank/DDBJ databases">
        <authorList>
            <person name="Manzano-Marin A."/>
            <person name="Manzano-Marin A."/>
        </authorList>
    </citation>
    <scope>NUCLEOTIDE SEQUENCE [LARGE SCALE GENOMIC DNA]</scope>
    <source>
        <strain evidence="12 13">BuCicuneomaculata</strain>
    </source>
</reference>
<comment type="cofactor">
    <cofactor evidence="11">
        <name>Mg(2+)</name>
        <dbReference type="ChEBI" id="CHEBI:18420"/>
    </cofactor>
    <text evidence="11">Binds 1 Mg(2+) ion per subunit.</text>
</comment>
<comment type="catalytic activity">
    <reaction evidence="10 11">
        <text>shikimate + ATP = 3-phosphoshikimate + ADP + H(+)</text>
        <dbReference type="Rhea" id="RHEA:13121"/>
        <dbReference type="ChEBI" id="CHEBI:15378"/>
        <dbReference type="ChEBI" id="CHEBI:30616"/>
        <dbReference type="ChEBI" id="CHEBI:36208"/>
        <dbReference type="ChEBI" id="CHEBI:145989"/>
        <dbReference type="ChEBI" id="CHEBI:456216"/>
        <dbReference type="EC" id="2.7.1.71"/>
    </reaction>
</comment>
<keyword evidence="11" id="KW-0963">Cytoplasm</keyword>
<dbReference type="EC" id="2.7.1.71" evidence="11"/>
<organism evidence="12 13">
    <name type="scientific">Buchnera aphidicola</name>
    <name type="common">Cinara cuneomaculata</name>
    <dbReference type="NCBI Taxonomy" id="1660040"/>
    <lineage>
        <taxon>Bacteria</taxon>
        <taxon>Pseudomonadati</taxon>
        <taxon>Pseudomonadota</taxon>
        <taxon>Gammaproteobacteria</taxon>
        <taxon>Enterobacterales</taxon>
        <taxon>Erwiniaceae</taxon>
        <taxon>Buchnera</taxon>
    </lineage>
</organism>
<evidence type="ECO:0000256" key="5">
    <source>
        <dbReference type="ARBA" id="ARBA00022741"/>
    </source>
</evidence>
<dbReference type="SUPFAM" id="SSF52540">
    <property type="entry name" value="P-loop containing nucleoside triphosphate hydrolases"/>
    <property type="match status" value="1"/>
</dbReference>
<dbReference type="HAMAP" id="MF_00109">
    <property type="entry name" value="Shikimate_kinase"/>
    <property type="match status" value="1"/>
</dbReference>
<feature type="binding site" evidence="11">
    <location>
        <position position="38"/>
    </location>
    <ligand>
        <name>substrate</name>
    </ligand>
</feature>
<comment type="subunit">
    <text evidence="11">Monomer.</text>
</comment>
<dbReference type="EMBL" id="LR217695">
    <property type="protein sequence ID" value="VFP78351.1"/>
    <property type="molecule type" value="Genomic_DNA"/>
</dbReference>
<dbReference type="Gene3D" id="3.40.50.300">
    <property type="entry name" value="P-loop containing nucleotide triphosphate hydrolases"/>
    <property type="match status" value="1"/>
</dbReference>
<dbReference type="GO" id="GO:0005829">
    <property type="term" value="C:cytosol"/>
    <property type="evidence" value="ECO:0007669"/>
    <property type="project" value="TreeGrafter"/>
</dbReference>
<dbReference type="InterPro" id="IPR000623">
    <property type="entry name" value="Shikimate_kinase/TSH1"/>
</dbReference>
<dbReference type="GO" id="GO:0009073">
    <property type="term" value="P:aromatic amino acid family biosynthetic process"/>
    <property type="evidence" value="ECO:0007669"/>
    <property type="project" value="UniProtKB-KW"/>
</dbReference>
<dbReference type="Pfam" id="PF01202">
    <property type="entry name" value="SKI"/>
    <property type="match status" value="1"/>
</dbReference>
<evidence type="ECO:0000313" key="13">
    <source>
        <dbReference type="Proteomes" id="UP000294404"/>
    </source>
</evidence>
<keyword evidence="7 11" id="KW-0067">ATP-binding</keyword>
<gene>
    <name evidence="11 12" type="primary">aroK</name>
    <name evidence="12" type="ORF">BUCICUMA2628_361</name>
</gene>
<feature type="binding site" evidence="11">
    <location>
        <position position="84"/>
    </location>
    <ligand>
        <name>substrate</name>
    </ligand>
</feature>
<dbReference type="InterPro" id="IPR027417">
    <property type="entry name" value="P-loop_NTPase"/>
</dbReference>
<evidence type="ECO:0000256" key="10">
    <source>
        <dbReference type="ARBA" id="ARBA00048567"/>
    </source>
</evidence>
<dbReference type="UniPathway" id="UPA00053">
    <property type="reaction ID" value="UER00088"/>
</dbReference>
<dbReference type="PANTHER" id="PTHR21087">
    <property type="entry name" value="SHIKIMATE KINASE"/>
    <property type="match status" value="1"/>
</dbReference>
<keyword evidence="11" id="KW-0479">Metal-binding</keyword>
<keyword evidence="9 11" id="KW-0057">Aromatic amino acid biosynthesis</keyword>
<evidence type="ECO:0000256" key="11">
    <source>
        <dbReference type="HAMAP-Rule" id="MF_00109"/>
    </source>
</evidence>
<evidence type="ECO:0000256" key="3">
    <source>
        <dbReference type="ARBA" id="ARBA00022605"/>
    </source>
</evidence>
<proteinExistence type="inferred from homology"/>
<feature type="binding site" evidence="11">
    <location>
        <position position="160"/>
    </location>
    <ligand>
        <name>ATP</name>
        <dbReference type="ChEBI" id="CHEBI:30616"/>
    </ligand>
</feature>
<keyword evidence="8 11" id="KW-0460">Magnesium</keyword>
<dbReference type="GO" id="GO:0004765">
    <property type="term" value="F:shikimate kinase activity"/>
    <property type="evidence" value="ECO:0007669"/>
    <property type="project" value="UniProtKB-UniRule"/>
</dbReference>
<dbReference type="InterPro" id="IPR023000">
    <property type="entry name" value="Shikimate_kinase_CS"/>
</dbReference>
<keyword evidence="4 11" id="KW-0808">Transferase</keyword>
<dbReference type="GO" id="GO:0005524">
    <property type="term" value="F:ATP binding"/>
    <property type="evidence" value="ECO:0007669"/>
    <property type="project" value="UniProtKB-UniRule"/>
</dbReference>
<evidence type="ECO:0000313" key="12">
    <source>
        <dbReference type="EMBL" id="VFP78351.1"/>
    </source>
</evidence>
<dbReference type="InterPro" id="IPR031322">
    <property type="entry name" value="Shikimate/glucono_kinase"/>
</dbReference>
<dbReference type="GO" id="GO:0009423">
    <property type="term" value="P:chorismate biosynthetic process"/>
    <property type="evidence" value="ECO:0007669"/>
    <property type="project" value="UniProtKB-UniRule"/>
</dbReference>
<feature type="binding site" evidence="11">
    <location>
        <position position="20"/>
    </location>
    <ligand>
        <name>Mg(2+)</name>
        <dbReference type="ChEBI" id="CHEBI:18420"/>
    </ligand>
</feature>
<dbReference type="GO" id="GO:0008652">
    <property type="term" value="P:amino acid biosynthetic process"/>
    <property type="evidence" value="ECO:0007669"/>
    <property type="project" value="UniProtKB-KW"/>
</dbReference>
<evidence type="ECO:0000256" key="8">
    <source>
        <dbReference type="ARBA" id="ARBA00022842"/>
    </source>
</evidence>
<sequence>MNQYKKKNIFLIGPMGAGKSTIGRHLSRFLKMKFYDSDHEIEKRTGVDINWVFDVEGEAEFRIREEKIVNELTNKVGIILSTGGGSVLSVKSRNLLVSRGFVVYLRTTVEEQLARTHLDKKRPLLSHIYSEDKKILKSLSKIRDPIYENISDFIVDTNNQKISFIASSIIRNFRNLIEH</sequence>
<accession>A0A451CYX2</accession>
<dbReference type="GO" id="GO:0000287">
    <property type="term" value="F:magnesium ion binding"/>
    <property type="evidence" value="ECO:0007669"/>
    <property type="project" value="UniProtKB-UniRule"/>
</dbReference>
<evidence type="ECO:0000256" key="4">
    <source>
        <dbReference type="ARBA" id="ARBA00022679"/>
    </source>
</evidence>
<evidence type="ECO:0000256" key="7">
    <source>
        <dbReference type="ARBA" id="ARBA00022840"/>
    </source>
</evidence>
<feature type="binding site" evidence="11">
    <location>
        <position position="122"/>
    </location>
    <ligand>
        <name>ATP</name>
        <dbReference type="ChEBI" id="CHEBI:30616"/>
    </ligand>
</feature>
<evidence type="ECO:0000256" key="1">
    <source>
        <dbReference type="ARBA" id="ARBA00004842"/>
    </source>
</evidence>
<name>A0A451CYX2_9GAMM</name>
<comment type="pathway">
    <text evidence="1 11">Metabolic intermediate biosynthesis; chorismate biosynthesis; chorismate from D-erythrose 4-phosphate and phosphoenolpyruvate: step 5/7.</text>
</comment>
<comment type="similarity">
    <text evidence="2 11">Belongs to the shikimate kinase family.</text>
</comment>
<dbReference type="PANTHER" id="PTHR21087:SF16">
    <property type="entry name" value="SHIKIMATE KINASE 1, CHLOROPLASTIC"/>
    <property type="match status" value="1"/>
</dbReference>
<dbReference type="PROSITE" id="PS01128">
    <property type="entry name" value="SHIKIMATE_KINASE"/>
    <property type="match status" value="1"/>
</dbReference>
<dbReference type="OrthoDB" id="9800332at2"/>
<evidence type="ECO:0000256" key="6">
    <source>
        <dbReference type="ARBA" id="ARBA00022777"/>
    </source>
</evidence>
<comment type="subcellular location">
    <subcellularLocation>
        <location evidence="11">Cytoplasm</location>
    </subcellularLocation>
</comment>
<feature type="binding site" evidence="11">
    <location>
        <begin position="16"/>
        <end position="21"/>
    </location>
    <ligand>
        <name>ATP</name>
        <dbReference type="ChEBI" id="CHEBI:30616"/>
    </ligand>
</feature>
<keyword evidence="5 11" id="KW-0547">Nucleotide-binding</keyword>
<evidence type="ECO:0000256" key="9">
    <source>
        <dbReference type="ARBA" id="ARBA00023141"/>
    </source>
</evidence>
<dbReference type="RefSeq" id="WP_154027693.1">
    <property type="nucleotide sequence ID" value="NZ_LR217695.1"/>
</dbReference>
<feature type="binding site" evidence="11">
    <location>
        <position position="143"/>
    </location>
    <ligand>
        <name>substrate</name>
    </ligand>
</feature>
<keyword evidence="6 11" id="KW-0418">Kinase</keyword>